<feature type="region of interest" description="Disordered" evidence="1">
    <location>
        <begin position="75"/>
        <end position="127"/>
    </location>
</feature>
<dbReference type="AlphaFoldDB" id="A0A8H3YF92"/>
<evidence type="ECO:0000313" key="2">
    <source>
        <dbReference type="EMBL" id="GHJ87460.1"/>
    </source>
</evidence>
<feature type="compositionally biased region" description="Low complexity" evidence="1">
    <location>
        <begin position="48"/>
        <end position="58"/>
    </location>
</feature>
<evidence type="ECO:0000256" key="1">
    <source>
        <dbReference type="SAM" id="MobiDB-lite"/>
    </source>
</evidence>
<dbReference type="OrthoDB" id="1734943at2759"/>
<reference evidence="2" key="1">
    <citation type="submission" date="2020-07" db="EMBL/GenBank/DDBJ databases">
        <title>Draft Genome Sequence of a Deep-Sea Yeast, Naganishia (Cryptococcus) liquefaciens strain N6.</title>
        <authorList>
            <person name="Han Y.W."/>
            <person name="Kajitani R."/>
            <person name="Morimoto H."/>
            <person name="Parhat M."/>
            <person name="Tsubouchi H."/>
            <person name="Bakenova O."/>
            <person name="Ogata M."/>
            <person name="Argunhan B."/>
            <person name="Aoki R."/>
            <person name="Kajiwara S."/>
            <person name="Itoh T."/>
            <person name="Iwasaki H."/>
        </authorList>
    </citation>
    <scope>NUCLEOTIDE SEQUENCE</scope>
    <source>
        <strain evidence="2">N6</strain>
    </source>
</reference>
<dbReference type="EMBL" id="BLZA01000021">
    <property type="protein sequence ID" value="GHJ87460.1"/>
    <property type="molecule type" value="Genomic_DNA"/>
</dbReference>
<protein>
    <submittedName>
        <fullName evidence="2">Uncharacterized protein</fullName>
    </submittedName>
</protein>
<sequence>MQALKALPLMRPSRSSSPAPPVTTTTNGDSHPTPWNGVPAGNALPNVARSSSAQPRSRSITRPLGGLSLSKEAALTPHHTGPAGTSTPSGTAPGLALNGHTTGKTGTSPPNSRPSTPGIAPSASMGNLGNGDSGLAVGGVIDAIGLRLNEQVNKTCLGVDSLGRKGFKKGAGWALGQAIVKELPAPSADAYLLRAVLRTAVKSLTIYTSRLEYFMLPVITDPAFAAPMQLQAPPIALGHASTLLNPTQMFVLSVCHAAWETCEVLEVALETSTFPRFVTDLLRPGMDKLDSIVARVVTPLLAGLKKELILSLDLDATPSVSPTPNGHKTLPATTAATAPAALPASIPVKAASHIPVCMRTFAAKVDGARHAFELICKDCQEDGESWIASVVVSVVWRGIVNCTAKTDIEDTKIFAASASTHGRPPSPESMARALASLAKDGTLGTAAPATASVGGAVVKMASILPSRTASRPPSPPKKAAELPVIPGATGNAIPPAALILASFEALVTRLVSGLVQKPAAIAPSANDPTVTEHLAREALAEALEAITSMKIVVTALERPPSYMLDILQHLKDDVEMENAHDEAVVDAAEDVPAVLLYRLLAKKLNKSIGHLAESIGIRGAPTLRSPAQVWGIAEEDYERQVLSAFSVAEERARRVALVYKAELERITKDLAALVKSSGHAPSDLQRDAVKTWIKNMNLALASTAGVSCVLPF</sequence>
<keyword evidence="3" id="KW-1185">Reference proteome</keyword>
<feature type="compositionally biased region" description="Polar residues" evidence="1">
    <location>
        <begin position="99"/>
        <end position="115"/>
    </location>
</feature>
<organism evidence="2 3">
    <name type="scientific">Naganishia liquefaciens</name>
    <dbReference type="NCBI Taxonomy" id="104408"/>
    <lineage>
        <taxon>Eukaryota</taxon>
        <taxon>Fungi</taxon>
        <taxon>Dikarya</taxon>
        <taxon>Basidiomycota</taxon>
        <taxon>Agaricomycotina</taxon>
        <taxon>Tremellomycetes</taxon>
        <taxon>Filobasidiales</taxon>
        <taxon>Filobasidiaceae</taxon>
        <taxon>Naganishia</taxon>
    </lineage>
</organism>
<feature type="compositionally biased region" description="Low complexity" evidence="1">
    <location>
        <begin position="80"/>
        <end position="94"/>
    </location>
</feature>
<accession>A0A8H3YF92</accession>
<feature type="region of interest" description="Disordered" evidence="1">
    <location>
        <begin position="1"/>
        <end position="63"/>
    </location>
</feature>
<gene>
    <name evidence="2" type="ORF">NliqN6_3862</name>
</gene>
<proteinExistence type="predicted"/>
<evidence type="ECO:0000313" key="3">
    <source>
        <dbReference type="Proteomes" id="UP000620104"/>
    </source>
</evidence>
<feature type="compositionally biased region" description="Low complexity" evidence="1">
    <location>
        <begin position="12"/>
        <end position="26"/>
    </location>
</feature>
<name>A0A8H3YF92_9TREE</name>
<dbReference type="Proteomes" id="UP000620104">
    <property type="component" value="Unassembled WGS sequence"/>
</dbReference>
<comment type="caution">
    <text evidence="2">The sequence shown here is derived from an EMBL/GenBank/DDBJ whole genome shotgun (WGS) entry which is preliminary data.</text>
</comment>